<organism evidence="2 3">
    <name type="scientific">Aurantiacibacter atlanticus</name>
    <dbReference type="NCBI Taxonomy" id="1648404"/>
    <lineage>
        <taxon>Bacteria</taxon>
        <taxon>Pseudomonadati</taxon>
        <taxon>Pseudomonadota</taxon>
        <taxon>Alphaproteobacteria</taxon>
        <taxon>Sphingomonadales</taxon>
        <taxon>Erythrobacteraceae</taxon>
        <taxon>Aurantiacibacter</taxon>
    </lineage>
</organism>
<dbReference type="Proteomes" id="UP000059113">
    <property type="component" value="Plasmid"/>
</dbReference>
<keyword evidence="1" id="KW-0472">Membrane</keyword>
<feature type="transmembrane region" description="Helical" evidence="1">
    <location>
        <begin position="36"/>
        <end position="56"/>
    </location>
</feature>
<dbReference type="AlphaFoldDB" id="A0A168M4W1"/>
<dbReference type="EMBL" id="CP015441">
    <property type="protein sequence ID" value="ANC50608.1"/>
    <property type="molecule type" value="Genomic_DNA"/>
</dbReference>
<evidence type="ECO:0000256" key="1">
    <source>
        <dbReference type="SAM" id="Phobius"/>
    </source>
</evidence>
<evidence type="ECO:0000313" key="3">
    <source>
        <dbReference type="Proteomes" id="UP000059113"/>
    </source>
</evidence>
<keyword evidence="3" id="KW-1185">Reference proteome</keyword>
<dbReference type="KEGG" id="ery:CP97_14919"/>
<keyword evidence="2" id="KW-0614">Plasmid</keyword>
<name>A0A168M4W1_9SPHN</name>
<sequence length="58" mass="6206">MKEKHDKRSSEAGIVTSSQDARGGEIILRTRRRRGVFLAGLTGFALFVLVTAIAGFGG</sequence>
<gene>
    <name evidence="2" type="ORF">CP97_14919</name>
</gene>
<evidence type="ECO:0008006" key="4">
    <source>
        <dbReference type="Google" id="ProtNLM"/>
    </source>
</evidence>
<dbReference type="RefSeq" id="WP_149036567.1">
    <property type="nucleotide sequence ID" value="NZ_CP015441.1"/>
</dbReference>
<evidence type="ECO:0000313" key="2">
    <source>
        <dbReference type="EMBL" id="ANC50608.1"/>
    </source>
</evidence>
<dbReference type="OrthoDB" id="7428956at2"/>
<keyword evidence="1" id="KW-0812">Transmembrane</keyword>
<reference evidence="2 3" key="1">
    <citation type="submission" date="2016-04" db="EMBL/GenBank/DDBJ databases">
        <title>The complete genome sequence of Erythrobacter atlanticus s21-N3.</title>
        <authorList>
            <person name="Wang W."/>
            <person name="Wang L."/>
            <person name="Zhuang L."/>
            <person name="Shao Z."/>
        </authorList>
    </citation>
    <scope>NUCLEOTIDE SEQUENCE [LARGE SCALE GENOMIC DNA]</scope>
    <source>
        <strain evidence="3">s21-N3</strain>
        <plasmid evidence="3">Plasmid</plasmid>
    </source>
</reference>
<accession>A0A168M4W1</accession>
<protein>
    <recommendedName>
        <fullName evidence="4">Peptide ABC transporter permease</fullName>
    </recommendedName>
</protein>
<geneLocation type="plasmid" evidence="3"/>
<proteinExistence type="predicted"/>
<keyword evidence="1" id="KW-1133">Transmembrane helix</keyword>